<name>A0A397Q5I2_9HYPH</name>
<keyword evidence="2" id="KW-0012">Acyltransferase</keyword>
<feature type="region of interest" description="Disordered" evidence="3">
    <location>
        <begin position="593"/>
        <end position="620"/>
    </location>
</feature>
<dbReference type="Pfam" id="PF12551">
    <property type="entry name" value="PHBC_N"/>
    <property type="match status" value="1"/>
</dbReference>
<protein>
    <submittedName>
        <fullName evidence="6">Polyhydroxyalkanoate synthase</fullName>
    </submittedName>
</protein>
<dbReference type="GO" id="GO:0016746">
    <property type="term" value="F:acyltransferase activity"/>
    <property type="evidence" value="ECO:0007669"/>
    <property type="project" value="UniProtKB-KW"/>
</dbReference>
<comment type="caution">
    <text evidence="6">The sequence shown here is derived from an EMBL/GenBank/DDBJ whole genome shotgun (WGS) entry which is preliminary data.</text>
</comment>
<feature type="compositionally biased region" description="Basic and acidic residues" evidence="3">
    <location>
        <begin position="17"/>
        <end position="29"/>
    </location>
</feature>
<sequence length="620" mass="70688">METRTDTSTALAPHLQKKQDLETVPGGDERLSTAAPEFLAEERFPFPRRTTHALDRAFKAHLARMSFSISPAALASDTFTWLAHLAISPGKALELYENAMARYMRFLVYIPQTVQPGGADPCFAPLSDADDRFDGEDWQKWPFNIIHQWFLLNQEFWHDATNDVDGVPPHKEKALSFVARQVLDHFAPTNFVLTNPEVLRTTMEEGGTNFMRGAMNAMEDWSRFLEGRLPVGAEKFKIGEDLAATEGKVVYRNHLIELIQYTPKTDKVRPEPILITPAWIMKYYILDLSPDNSLVKYLVEQGYTVFMISWRNPTAEDRDLDLNDYIDMGFFAALRAVNTIVPDRKVHAMGYCLGGTLLTMAASAMARDDDERLQTITLLAAQTDFTEAGEIMLFVSESQVSYLEGLMWDQGYLDSHQMTGAFQMLQSNDLIWSRYIREYLLGRRGKMIDLMAWNADATRMPYKMHSEYLRKLFLYNELAQGRFEVDGEPVSLTDIRQPIFCVSTTRDHVAPWRSVYKIHLLVDTNVTFVLANRGHNGGIVSEPGHKGREYQIRRKVEGTKYIPPDEWRETTPVEEGSWWPALVKWLDERSGDLTEPPTMGASSKGYAPITDAPGTYVHQR</sequence>
<evidence type="ECO:0000256" key="2">
    <source>
        <dbReference type="ARBA" id="ARBA00023315"/>
    </source>
</evidence>
<accession>A0A397Q5I2</accession>
<keyword evidence="1" id="KW-0808">Transferase</keyword>
<evidence type="ECO:0000313" key="6">
    <source>
        <dbReference type="EMBL" id="RIA55065.1"/>
    </source>
</evidence>
<organism evidence="6 7">
    <name type="scientific">Dichotomicrobium thermohalophilum</name>
    <dbReference type="NCBI Taxonomy" id="933063"/>
    <lineage>
        <taxon>Bacteria</taxon>
        <taxon>Pseudomonadati</taxon>
        <taxon>Pseudomonadota</taxon>
        <taxon>Alphaproteobacteria</taxon>
        <taxon>Hyphomicrobiales</taxon>
        <taxon>Hyphomicrobiaceae</taxon>
        <taxon>Dichotomicrobium</taxon>
    </lineage>
</organism>
<dbReference type="InterPro" id="IPR022211">
    <property type="entry name" value="PHBC_N"/>
</dbReference>
<dbReference type="EMBL" id="QXDF01000001">
    <property type="protein sequence ID" value="RIA55065.1"/>
    <property type="molecule type" value="Genomic_DNA"/>
</dbReference>
<dbReference type="GO" id="GO:0042619">
    <property type="term" value="P:poly-hydroxybutyrate biosynthetic process"/>
    <property type="evidence" value="ECO:0007669"/>
    <property type="project" value="InterPro"/>
</dbReference>
<dbReference type="RefSeq" id="WP_119060019.1">
    <property type="nucleotide sequence ID" value="NZ_QXDF01000001.1"/>
</dbReference>
<feature type="domain" description="Poly-beta-hydroxybutyrate polymerase N-terminal" evidence="4">
    <location>
        <begin position="130"/>
        <end position="298"/>
    </location>
</feature>
<feature type="domain" description="Poly-beta-hydroxybutyrate polymerase N-terminal" evidence="5">
    <location>
        <begin position="50"/>
        <end position="91"/>
    </location>
</feature>
<evidence type="ECO:0000256" key="1">
    <source>
        <dbReference type="ARBA" id="ARBA00022679"/>
    </source>
</evidence>
<feature type="compositionally biased region" description="Polar residues" evidence="3">
    <location>
        <begin position="1"/>
        <end position="10"/>
    </location>
</feature>
<dbReference type="Proteomes" id="UP000266273">
    <property type="component" value="Unassembled WGS sequence"/>
</dbReference>
<evidence type="ECO:0000259" key="5">
    <source>
        <dbReference type="Pfam" id="PF12551"/>
    </source>
</evidence>
<keyword evidence="7" id="KW-1185">Reference proteome</keyword>
<dbReference type="Gene3D" id="3.40.50.1820">
    <property type="entry name" value="alpha/beta hydrolase"/>
    <property type="match status" value="1"/>
</dbReference>
<feature type="region of interest" description="Disordered" evidence="3">
    <location>
        <begin position="1"/>
        <end position="29"/>
    </location>
</feature>
<dbReference type="PANTHER" id="PTHR36837">
    <property type="entry name" value="POLY(3-HYDROXYALKANOATE) POLYMERASE SUBUNIT PHAC"/>
    <property type="match status" value="1"/>
</dbReference>
<proteinExistence type="predicted"/>
<dbReference type="InterPro" id="IPR051321">
    <property type="entry name" value="PHA/PHB_synthase"/>
</dbReference>
<reference evidence="6 7" key="1">
    <citation type="submission" date="2018-08" db="EMBL/GenBank/DDBJ databases">
        <title>Genomic Encyclopedia of Archaeal and Bacterial Type Strains, Phase II (KMG-II): from individual species to whole genera.</title>
        <authorList>
            <person name="Goeker M."/>
        </authorList>
    </citation>
    <scope>NUCLEOTIDE SEQUENCE [LARGE SCALE GENOMIC DNA]</scope>
    <source>
        <strain evidence="6 7">DSM 5002</strain>
    </source>
</reference>
<dbReference type="InterPro" id="IPR029058">
    <property type="entry name" value="AB_hydrolase_fold"/>
</dbReference>
<dbReference type="OrthoDB" id="7208816at2"/>
<dbReference type="PANTHER" id="PTHR36837:SF5">
    <property type="entry name" value="POLY-3-HYDROXYBUTYRATE SYNTHASE"/>
    <property type="match status" value="1"/>
</dbReference>
<dbReference type="SUPFAM" id="SSF53474">
    <property type="entry name" value="alpha/beta-Hydrolases"/>
    <property type="match status" value="1"/>
</dbReference>
<evidence type="ECO:0000259" key="4">
    <source>
        <dbReference type="Pfam" id="PF07167"/>
    </source>
</evidence>
<dbReference type="AlphaFoldDB" id="A0A397Q5I2"/>
<evidence type="ECO:0000313" key="7">
    <source>
        <dbReference type="Proteomes" id="UP000266273"/>
    </source>
</evidence>
<gene>
    <name evidence="6" type="ORF">BXY53_0118</name>
</gene>
<dbReference type="Pfam" id="PF07167">
    <property type="entry name" value="PhaC_N"/>
    <property type="match status" value="1"/>
</dbReference>
<dbReference type="InterPro" id="IPR010941">
    <property type="entry name" value="PhaC_N"/>
</dbReference>
<evidence type="ECO:0000256" key="3">
    <source>
        <dbReference type="SAM" id="MobiDB-lite"/>
    </source>
</evidence>